<dbReference type="InterPro" id="IPR036259">
    <property type="entry name" value="MFS_trans_sf"/>
</dbReference>
<dbReference type="Pfam" id="PF03209">
    <property type="entry name" value="PUCC"/>
    <property type="match status" value="1"/>
</dbReference>
<feature type="transmembrane region" description="Helical" evidence="6">
    <location>
        <begin position="145"/>
        <end position="166"/>
    </location>
</feature>
<proteinExistence type="inferred from homology"/>
<keyword evidence="4 6" id="KW-1133">Transmembrane helix</keyword>
<comment type="caution">
    <text evidence="7">The sequence shown here is derived from an EMBL/GenBank/DDBJ whole genome shotgun (WGS) entry which is preliminary data.</text>
</comment>
<evidence type="ECO:0000256" key="2">
    <source>
        <dbReference type="ARBA" id="ARBA00008412"/>
    </source>
</evidence>
<dbReference type="InterPro" id="IPR026036">
    <property type="entry name" value="PucC"/>
</dbReference>
<dbReference type="InterPro" id="IPR004896">
    <property type="entry name" value="PucC-rel"/>
</dbReference>
<dbReference type="Gene3D" id="1.20.1250.20">
    <property type="entry name" value="MFS general substrate transporter like domains"/>
    <property type="match status" value="1"/>
</dbReference>
<feature type="transmembrane region" description="Helical" evidence="6">
    <location>
        <begin position="407"/>
        <end position="429"/>
    </location>
</feature>
<dbReference type="RefSeq" id="WP_343898252.1">
    <property type="nucleotide sequence ID" value="NZ_BAAAFZ010000120.1"/>
</dbReference>
<feature type="transmembrane region" description="Helical" evidence="6">
    <location>
        <begin position="335"/>
        <end position="361"/>
    </location>
</feature>
<evidence type="ECO:0000256" key="6">
    <source>
        <dbReference type="SAM" id="Phobius"/>
    </source>
</evidence>
<sequence>MRDDPPPLGWLGILRLGLVQTALGAVVVLTTSAINRVMVVELALAATVPGLLVGLHYAMQVVRPRMGHGSDVGGRRTPWIIGGAAALALGGIGAAASVATMEAAGLVPGLAVAVAAFLLIGAGVASAGTPLLALLASRVAPERRAAAASIVWIMMIAGFVVTTAVAGRLLDPYSPARLLAISAGVCGLAFLLASVAVWGVEPPRRPESAKPTAAAAQPEKPAFRDALRQVWAEPDARRFAVFVFVSMLAYSAQDLIVEPFGGAVFGLSLGETTRLASVQHAGVLLGMVAVALAGSMRASDRGARLRRLTVGGCVGAAVAVLGLAALGLASETRPLFAACFAVGLGDGVFAAGAIASMMHLAGRDGQERSGLRMGVWGAAQAIAFGLGGLAGTAAVDAARFAFGAPLATAYALVFAADALLFLWAAALAVRVGRPGMAQARGASAHLGARLA</sequence>
<dbReference type="SUPFAM" id="SSF103473">
    <property type="entry name" value="MFS general substrate transporter"/>
    <property type="match status" value="1"/>
</dbReference>
<keyword evidence="8" id="KW-1185">Reference proteome</keyword>
<dbReference type="PIRSF" id="PIRSF016565">
    <property type="entry name" value="PucC"/>
    <property type="match status" value="1"/>
</dbReference>
<evidence type="ECO:0000256" key="1">
    <source>
        <dbReference type="ARBA" id="ARBA00004141"/>
    </source>
</evidence>
<organism evidence="7 8">
    <name type="scientific">Craurococcus roseus</name>
    <dbReference type="NCBI Taxonomy" id="77585"/>
    <lineage>
        <taxon>Bacteria</taxon>
        <taxon>Pseudomonadati</taxon>
        <taxon>Pseudomonadota</taxon>
        <taxon>Alphaproteobacteria</taxon>
        <taxon>Acetobacterales</taxon>
        <taxon>Acetobacteraceae</taxon>
        <taxon>Craurococcus</taxon>
    </lineage>
</organism>
<keyword evidence="5 6" id="KW-0472">Membrane</keyword>
<keyword evidence="3 6" id="KW-0812">Transmembrane</keyword>
<accession>A0ABN1GAN7</accession>
<feature type="transmembrane region" description="Helical" evidence="6">
    <location>
        <begin position="373"/>
        <end position="395"/>
    </location>
</feature>
<dbReference type="Proteomes" id="UP001501588">
    <property type="component" value="Unassembled WGS sequence"/>
</dbReference>
<evidence type="ECO:0000313" key="7">
    <source>
        <dbReference type="EMBL" id="GAA0607576.1"/>
    </source>
</evidence>
<reference evidence="7 8" key="1">
    <citation type="journal article" date="2019" name="Int. J. Syst. Evol. Microbiol.">
        <title>The Global Catalogue of Microorganisms (GCM) 10K type strain sequencing project: providing services to taxonomists for standard genome sequencing and annotation.</title>
        <authorList>
            <consortium name="The Broad Institute Genomics Platform"/>
            <consortium name="The Broad Institute Genome Sequencing Center for Infectious Disease"/>
            <person name="Wu L."/>
            <person name="Ma J."/>
        </authorList>
    </citation>
    <scope>NUCLEOTIDE SEQUENCE [LARGE SCALE GENOMIC DNA]</scope>
    <source>
        <strain evidence="7 8">JCM 9933</strain>
    </source>
</reference>
<comment type="similarity">
    <text evidence="2">Belongs to the PucC family.</text>
</comment>
<feature type="transmembrane region" description="Helical" evidence="6">
    <location>
        <begin position="34"/>
        <end position="58"/>
    </location>
</feature>
<comment type="subcellular location">
    <subcellularLocation>
        <location evidence="1">Membrane</location>
        <topology evidence="1">Multi-pass membrane protein</topology>
    </subcellularLocation>
</comment>
<dbReference type="PANTHER" id="PTHR23538:SF1">
    <property type="entry name" value="44.5 KD BACTERIOCHLOROPHYLL SYNTHASE SUBUNIT"/>
    <property type="match status" value="1"/>
</dbReference>
<evidence type="ECO:0000256" key="3">
    <source>
        <dbReference type="ARBA" id="ARBA00022692"/>
    </source>
</evidence>
<dbReference type="PANTHER" id="PTHR23538">
    <property type="entry name" value="44.5 KD BACTERIOCHLOROPHYLL SYNTHASE SUBUNIT"/>
    <property type="match status" value="1"/>
</dbReference>
<feature type="transmembrane region" description="Helical" evidence="6">
    <location>
        <begin position="239"/>
        <end position="257"/>
    </location>
</feature>
<gene>
    <name evidence="7" type="ORF">GCM10009416_50630</name>
</gene>
<protein>
    <submittedName>
        <fullName evidence="7">BCD family MFS transporter</fullName>
    </submittedName>
</protein>
<dbReference type="EMBL" id="BAAAFZ010000120">
    <property type="protein sequence ID" value="GAA0607576.1"/>
    <property type="molecule type" value="Genomic_DNA"/>
</dbReference>
<evidence type="ECO:0000313" key="8">
    <source>
        <dbReference type="Proteomes" id="UP001501588"/>
    </source>
</evidence>
<feature type="transmembrane region" description="Helical" evidence="6">
    <location>
        <begin position="277"/>
        <end position="296"/>
    </location>
</feature>
<evidence type="ECO:0000256" key="5">
    <source>
        <dbReference type="ARBA" id="ARBA00023136"/>
    </source>
</evidence>
<feature type="transmembrane region" description="Helical" evidence="6">
    <location>
        <begin position="308"/>
        <end position="329"/>
    </location>
</feature>
<feature type="transmembrane region" description="Helical" evidence="6">
    <location>
        <begin position="79"/>
        <end position="98"/>
    </location>
</feature>
<evidence type="ECO:0000256" key="4">
    <source>
        <dbReference type="ARBA" id="ARBA00022989"/>
    </source>
</evidence>
<feature type="transmembrane region" description="Helical" evidence="6">
    <location>
        <begin position="110"/>
        <end position="133"/>
    </location>
</feature>
<feature type="transmembrane region" description="Helical" evidence="6">
    <location>
        <begin position="178"/>
        <end position="200"/>
    </location>
</feature>
<dbReference type="CDD" id="cd06176">
    <property type="entry name" value="MFS_BCD_PucC-like"/>
    <property type="match status" value="1"/>
</dbReference>
<name>A0ABN1GAN7_9PROT</name>